<dbReference type="Proteomes" id="UP001065549">
    <property type="component" value="Unassembled WGS sequence"/>
</dbReference>
<keyword evidence="3" id="KW-1185">Reference proteome</keyword>
<feature type="transmembrane region" description="Helical" evidence="1">
    <location>
        <begin position="197"/>
        <end position="219"/>
    </location>
</feature>
<feature type="transmembrane region" description="Helical" evidence="1">
    <location>
        <begin position="133"/>
        <end position="152"/>
    </location>
</feature>
<feature type="transmembrane region" description="Helical" evidence="1">
    <location>
        <begin position="309"/>
        <end position="327"/>
    </location>
</feature>
<feature type="transmembrane region" description="Helical" evidence="1">
    <location>
        <begin position="31"/>
        <end position="50"/>
    </location>
</feature>
<feature type="transmembrane region" description="Helical" evidence="1">
    <location>
        <begin position="377"/>
        <end position="397"/>
    </location>
</feature>
<dbReference type="Gene3D" id="1.10.4160.10">
    <property type="entry name" value="Hydantoin permease"/>
    <property type="match status" value="1"/>
</dbReference>
<comment type="caution">
    <text evidence="2">The sequence shown here is derived from an EMBL/GenBank/DDBJ whole genome shotgun (WGS) entry which is preliminary data.</text>
</comment>
<accession>A0A9J6QVU7</accession>
<proteinExistence type="predicted"/>
<sequence length="432" mass="46062">MSEAKVTVDNFEEYSQEAVPMAARRSMVKPLVVWIGYAFFPSGIAAAITIGGSFSFLQAALIVFIGCIVLVFISGTMGAIGAKTGLSFGLIARYVWGSKGGRIAALIPPIGLIGWGGTHISYAAEFLTTAFHINYYLLCFLMAAVFCAIALVGFKYMTWVANLAVPVSIILLGIGAYKGLQEIGGWDALLNADPVGTPITVISGITLMVGTFACGTGGGSTDIQRWCKSPFQAVMVAVVTFGVAYVYLMLTGTIISLGAGTTDVVQAFAGLGMLFSATFVVLFLTWTTCDTDYYTSSLAISAATGWKRAYGVVIMPTISCVLAMTHFSQYLSIFLIVMVALIVPLMGVVTANFLVVNKRKYPDISVLKEGLVPEWQPGSFIGLILGAVTVILTEQVWNIGCPAIQGIVVAFAATILFDKLIYRPLPEREARL</sequence>
<feature type="transmembrane region" description="Helical" evidence="1">
    <location>
        <begin position="159"/>
        <end position="177"/>
    </location>
</feature>
<evidence type="ECO:0000313" key="3">
    <source>
        <dbReference type="Proteomes" id="UP001065549"/>
    </source>
</evidence>
<feature type="transmembrane region" description="Helical" evidence="1">
    <location>
        <begin position="103"/>
        <end position="121"/>
    </location>
</feature>
<protein>
    <recommendedName>
        <fullName evidence="4">Cytosine permease</fullName>
    </recommendedName>
</protein>
<evidence type="ECO:0008006" key="4">
    <source>
        <dbReference type="Google" id="ProtNLM"/>
    </source>
</evidence>
<dbReference type="GO" id="GO:0005886">
    <property type="term" value="C:plasma membrane"/>
    <property type="evidence" value="ECO:0007669"/>
    <property type="project" value="TreeGrafter"/>
</dbReference>
<dbReference type="PANTHER" id="PTHR30569:SF0">
    <property type="entry name" value="CYTOSINE PERMEASE"/>
    <property type="match status" value="1"/>
</dbReference>
<dbReference type="InterPro" id="IPR030191">
    <property type="entry name" value="CodB"/>
</dbReference>
<feature type="transmembrane region" description="Helical" evidence="1">
    <location>
        <begin position="56"/>
        <end position="82"/>
    </location>
</feature>
<gene>
    <name evidence="2" type="ORF">OBO34_08550</name>
</gene>
<keyword evidence="1" id="KW-1133">Transmembrane helix</keyword>
<dbReference type="AlphaFoldDB" id="A0A9J6QVU7"/>
<organism evidence="2 3">
    <name type="scientific">Hominibacterium faecale</name>
    <dbReference type="NCBI Taxonomy" id="2839743"/>
    <lineage>
        <taxon>Bacteria</taxon>
        <taxon>Bacillati</taxon>
        <taxon>Bacillota</taxon>
        <taxon>Clostridia</taxon>
        <taxon>Peptostreptococcales</taxon>
        <taxon>Anaerovoracaceae</taxon>
        <taxon>Hominibacterium</taxon>
    </lineage>
</organism>
<dbReference type="EMBL" id="JAOSHN010000003">
    <property type="protein sequence ID" value="MCU7378406.1"/>
    <property type="molecule type" value="Genomic_DNA"/>
</dbReference>
<evidence type="ECO:0000313" key="2">
    <source>
        <dbReference type="EMBL" id="MCU7378406.1"/>
    </source>
</evidence>
<feature type="transmembrane region" description="Helical" evidence="1">
    <location>
        <begin position="231"/>
        <end position="255"/>
    </location>
</feature>
<evidence type="ECO:0000256" key="1">
    <source>
        <dbReference type="SAM" id="Phobius"/>
    </source>
</evidence>
<keyword evidence="1" id="KW-0472">Membrane</keyword>
<dbReference type="GO" id="GO:0015209">
    <property type="term" value="F:cytosine transmembrane transporter activity"/>
    <property type="evidence" value="ECO:0007669"/>
    <property type="project" value="InterPro"/>
</dbReference>
<feature type="transmembrane region" description="Helical" evidence="1">
    <location>
        <begin position="333"/>
        <end position="356"/>
    </location>
</feature>
<feature type="transmembrane region" description="Helical" evidence="1">
    <location>
        <begin position="403"/>
        <end position="422"/>
    </location>
</feature>
<reference evidence="2" key="1">
    <citation type="submission" date="2022-09" db="EMBL/GenBank/DDBJ databases">
        <title>Culturomic study of gut microbiota in children with autism spectrum disorder.</title>
        <authorList>
            <person name="Efimov B.A."/>
            <person name="Chaplin A.V."/>
            <person name="Sokolova S.R."/>
            <person name="Pikina A.P."/>
            <person name="Korzhanova M."/>
            <person name="Belova V."/>
            <person name="Korostin D."/>
        </authorList>
    </citation>
    <scope>NUCLEOTIDE SEQUENCE</scope>
    <source>
        <strain evidence="2">ASD5510</strain>
    </source>
</reference>
<name>A0A9J6QVU7_9FIRM</name>
<feature type="transmembrane region" description="Helical" evidence="1">
    <location>
        <begin position="267"/>
        <end position="288"/>
    </location>
</feature>
<keyword evidence="1" id="KW-0812">Transmembrane</keyword>
<dbReference type="PANTHER" id="PTHR30569">
    <property type="entry name" value="CYTOSINE TRANSPORTER CODB"/>
    <property type="match status" value="1"/>
</dbReference>
<dbReference type="RefSeq" id="WP_253019864.1">
    <property type="nucleotide sequence ID" value="NZ_JAJAGH010000007.1"/>
</dbReference>